<organism evidence="2 3">
    <name type="scientific">Vigna unguiculata</name>
    <name type="common">Cowpea</name>
    <dbReference type="NCBI Taxonomy" id="3917"/>
    <lineage>
        <taxon>Eukaryota</taxon>
        <taxon>Viridiplantae</taxon>
        <taxon>Streptophyta</taxon>
        <taxon>Embryophyta</taxon>
        <taxon>Tracheophyta</taxon>
        <taxon>Spermatophyta</taxon>
        <taxon>Magnoliopsida</taxon>
        <taxon>eudicotyledons</taxon>
        <taxon>Gunneridae</taxon>
        <taxon>Pentapetalae</taxon>
        <taxon>rosids</taxon>
        <taxon>fabids</taxon>
        <taxon>Fabales</taxon>
        <taxon>Fabaceae</taxon>
        <taxon>Papilionoideae</taxon>
        <taxon>50 kb inversion clade</taxon>
        <taxon>NPAAA clade</taxon>
        <taxon>indigoferoid/millettioid clade</taxon>
        <taxon>Phaseoleae</taxon>
        <taxon>Vigna</taxon>
    </lineage>
</organism>
<evidence type="ECO:0000256" key="1">
    <source>
        <dbReference type="SAM" id="SignalP"/>
    </source>
</evidence>
<evidence type="ECO:0008006" key="4">
    <source>
        <dbReference type="Google" id="ProtNLM"/>
    </source>
</evidence>
<keyword evidence="3" id="KW-1185">Reference proteome</keyword>
<feature type="signal peptide" evidence="1">
    <location>
        <begin position="1"/>
        <end position="21"/>
    </location>
</feature>
<dbReference type="EMBL" id="CP039345">
    <property type="protein sequence ID" value="QCD78882.1"/>
    <property type="molecule type" value="Genomic_DNA"/>
</dbReference>
<sequence>MYVTSAVFFFFHLVRVPSASGSFSLAEKMMVALLRFYWFWVVSLLNVWRCAGFVACGDGDSQLCKFCVFCQVVEACSGGTAGSNMQGYNCCNGEDSGTVLPWWCMCELMEVLVAHSGRKTCCR</sequence>
<name>A0A4D6KMX2_VIGUN</name>
<proteinExistence type="predicted"/>
<accession>A0A4D6KMX2</accession>
<evidence type="ECO:0000313" key="2">
    <source>
        <dbReference type="EMBL" id="QCD78882.1"/>
    </source>
</evidence>
<reference evidence="2 3" key="1">
    <citation type="submission" date="2019-04" db="EMBL/GenBank/DDBJ databases">
        <title>An improved genome assembly and genetic linkage map for asparagus bean, Vigna unguiculata ssp. sesquipedialis.</title>
        <authorList>
            <person name="Xia Q."/>
            <person name="Zhang R."/>
            <person name="Dong Y."/>
        </authorList>
    </citation>
    <scope>NUCLEOTIDE SEQUENCE [LARGE SCALE GENOMIC DNA]</scope>
    <source>
        <tissue evidence="2">Leaf</tissue>
    </source>
</reference>
<gene>
    <name evidence="2" type="ORF">DEO72_LG1g2518</name>
</gene>
<dbReference type="Proteomes" id="UP000501690">
    <property type="component" value="Linkage Group LG1"/>
</dbReference>
<evidence type="ECO:0000313" key="3">
    <source>
        <dbReference type="Proteomes" id="UP000501690"/>
    </source>
</evidence>
<keyword evidence="1" id="KW-0732">Signal</keyword>
<dbReference type="AlphaFoldDB" id="A0A4D6KMX2"/>
<protein>
    <recommendedName>
        <fullName evidence="4">Secreted protein</fullName>
    </recommendedName>
</protein>
<feature type="chain" id="PRO_5020038995" description="Secreted protein" evidence="1">
    <location>
        <begin position="22"/>
        <end position="123"/>
    </location>
</feature>